<sequence length="110" mass="12676">MKIRTQMEALCSSSFKLQASNFMARRFLNCALTAPQGLKEVEQGILLAERRETRMAVESECRTWLSWESIPSLTTLANFWAQRVLQEPVFTPLLLSPQDSFNGLDYKFRV</sequence>
<dbReference type="AlphaFoldDB" id="A0A2H3DT01"/>
<name>A0A2H3DT01_ARMGA</name>
<reference evidence="2" key="1">
    <citation type="journal article" date="2017" name="Nat. Ecol. Evol.">
        <title>Genome expansion and lineage-specific genetic innovations in the forest pathogenic fungi Armillaria.</title>
        <authorList>
            <person name="Sipos G."/>
            <person name="Prasanna A.N."/>
            <person name="Walter M.C."/>
            <person name="O'Connor E."/>
            <person name="Balint B."/>
            <person name="Krizsan K."/>
            <person name="Kiss B."/>
            <person name="Hess J."/>
            <person name="Varga T."/>
            <person name="Slot J."/>
            <person name="Riley R."/>
            <person name="Boka B."/>
            <person name="Rigling D."/>
            <person name="Barry K."/>
            <person name="Lee J."/>
            <person name="Mihaltcheva S."/>
            <person name="LaButti K."/>
            <person name="Lipzen A."/>
            <person name="Waldron R."/>
            <person name="Moloney N.M."/>
            <person name="Sperisen C."/>
            <person name="Kredics L."/>
            <person name="Vagvoelgyi C."/>
            <person name="Patrignani A."/>
            <person name="Fitzpatrick D."/>
            <person name="Nagy I."/>
            <person name="Doyle S."/>
            <person name="Anderson J.B."/>
            <person name="Grigoriev I.V."/>
            <person name="Gueldener U."/>
            <person name="Muensterkoetter M."/>
            <person name="Nagy L.G."/>
        </authorList>
    </citation>
    <scope>NUCLEOTIDE SEQUENCE [LARGE SCALE GENOMIC DNA]</scope>
    <source>
        <strain evidence="2">Ar21-2</strain>
    </source>
</reference>
<keyword evidence="2" id="KW-1185">Reference proteome</keyword>
<dbReference type="Proteomes" id="UP000217790">
    <property type="component" value="Unassembled WGS sequence"/>
</dbReference>
<protein>
    <submittedName>
        <fullName evidence="1">Uncharacterized protein</fullName>
    </submittedName>
</protein>
<organism evidence="1 2">
    <name type="scientific">Armillaria gallica</name>
    <name type="common">Bulbous honey fungus</name>
    <name type="synonym">Armillaria bulbosa</name>
    <dbReference type="NCBI Taxonomy" id="47427"/>
    <lineage>
        <taxon>Eukaryota</taxon>
        <taxon>Fungi</taxon>
        <taxon>Dikarya</taxon>
        <taxon>Basidiomycota</taxon>
        <taxon>Agaricomycotina</taxon>
        <taxon>Agaricomycetes</taxon>
        <taxon>Agaricomycetidae</taxon>
        <taxon>Agaricales</taxon>
        <taxon>Marasmiineae</taxon>
        <taxon>Physalacriaceae</taxon>
        <taxon>Armillaria</taxon>
    </lineage>
</organism>
<evidence type="ECO:0000313" key="2">
    <source>
        <dbReference type="Proteomes" id="UP000217790"/>
    </source>
</evidence>
<evidence type="ECO:0000313" key="1">
    <source>
        <dbReference type="EMBL" id="PBK98345.1"/>
    </source>
</evidence>
<gene>
    <name evidence="1" type="ORF">ARMGADRAFT_574338</name>
</gene>
<proteinExistence type="predicted"/>
<dbReference type="InParanoid" id="A0A2H3DT01"/>
<dbReference type="EMBL" id="KZ293648">
    <property type="protein sequence ID" value="PBK98345.1"/>
    <property type="molecule type" value="Genomic_DNA"/>
</dbReference>
<accession>A0A2H3DT01</accession>